<keyword evidence="1" id="KW-0812">Transmembrane</keyword>
<feature type="transmembrane region" description="Helical" evidence="1">
    <location>
        <begin position="84"/>
        <end position="103"/>
    </location>
</feature>
<gene>
    <name evidence="2" type="ORF">CA13_70200</name>
</gene>
<keyword evidence="3" id="KW-1185">Reference proteome</keyword>
<organism evidence="2 3">
    <name type="scientific">Novipirellula herctigrandis</name>
    <dbReference type="NCBI Taxonomy" id="2527986"/>
    <lineage>
        <taxon>Bacteria</taxon>
        <taxon>Pseudomonadati</taxon>
        <taxon>Planctomycetota</taxon>
        <taxon>Planctomycetia</taxon>
        <taxon>Pirellulales</taxon>
        <taxon>Pirellulaceae</taxon>
        <taxon>Novipirellula</taxon>
    </lineage>
</organism>
<proteinExistence type="predicted"/>
<dbReference type="OrthoDB" id="285027at2"/>
<dbReference type="Proteomes" id="UP000315010">
    <property type="component" value="Unassembled WGS sequence"/>
</dbReference>
<accession>A0A5C5YNS6</accession>
<keyword evidence="1" id="KW-0472">Membrane</keyword>
<dbReference type="RefSeq" id="WP_146404277.1">
    <property type="nucleotide sequence ID" value="NZ_SJPJ01000002.1"/>
</dbReference>
<evidence type="ECO:0008006" key="4">
    <source>
        <dbReference type="Google" id="ProtNLM"/>
    </source>
</evidence>
<evidence type="ECO:0000313" key="2">
    <source>
        <dbReference type="EMBL" id="TWT76525.1"/>
    </source>
</evidence>
<feature type="transmembrane region" description="Helical" evidence="1">
    <location>
        <begin position="123"/>
        <end position="141"/>
    </location>
</feature>
<evidence type="ECO:0000313" key="3">
    <source>
        <dbReference type="Proteomes" id="UP000315010"/>
    </source>
</evidence>
<keyword evidence="1" id="KW-1133">Transmembrane helix</keyword>
<dbReference type="AlphaFoldDB" id="A0A5C5YNS6"/>
<comment type="caution">
    <text evidence="2">The sequence shown here is derived from an EMBL/GenBank/DDBJ whole genome shotgun (WGS) entry which is preliminary data.</text>
</comment>
<feature type="transmembrane region" description="Helical" evidence="1">
    <location>
        <begin position="12"/>
        <end position="34"/>
    </location>
</feature>
<feature type="transmembrane region" description="Helical" evidence="1">
    <location>
        <begin position="55"/>
        <end position="72"/>
    </location>
</feature>
<name>A0A5C5YNS6_9BACT</name>
<sequence length="145" mass="15970">MFALDVVSRVIHIATAITLVGGSTFMLLVLMPSAKQLDDASHQRLSQLVIGRWKRFVHAGILLFILSGIYNYVRAIPNHEGDGIYHALVGTKILIALVIFFLASGLVGKSSKLEWMRKERAKWLARMLVLAVVVVVISGFLKVSG</sequence>
<dbReference type="EMBL" id="SJPJ01000002">
    <property type="protein sequence ID" value="TWT76525.1"/>
    <property type="molecule type" value="Genomic_DNA"/>
</dbReference>
<evidence type="ECO:0000256" key="1">
    <source>
        <dbReference type="SAM" id="Phobius"/>
    </source>
</evidence>
<protein>
    <recommendedName>
        <fullName evidence="4">Copper resistance protein D</fullName>
    </recommendedName>
</protein>
<reference evidence="2 3" key="1">
    <citation type="submission" date="2019-02" db="EMBL/GenBank/DDBJ databases">
        <title>Deep-cultivation of Planctomycetes and their phenomic and genomic characterization uncovers novel biology.</title>
        <authorList>
            <person name="Wiegand S."/>
            <person name="Jogler M."/>
            <person name="Boedeker C."/>
            <person name="Pinto D."/>
            <person name="Vollmers J."/>
            <person name="Rivas-Marin E."/>
            <person name="Kohn T."/>
            <person name="Peeters S.H."/>
            <person name="Heuer A."/>
            <person name="Rast P."/>
            <person name="Oberbeckmann S."/>
            <person name="Bunk B."/>
            <person name="Jeske O."/>
            <person name="Meyerdierks A."/>
            <person name="Storesund J.E."/>
            <person name="Kallscheuer N."/>
            <person name="Luecker S."/>
            <person name="Lage O.M."/>
            <person name="Pohl T."/>
            <person name="Merkel B.J."/>
            <person name="Hornburger P."/>
            <person name="Mueller R.-W."/>
            <person name="Bruemmer F."/>
            <person name="Labrenz M."/>
            <person name="Spormann A.M."/>
            <person name="Op Den Camp H."/>
            <person name="Overmann J."/>
            <person name="Amann R."/>
            <person name="Jetten M.S.M."/>
            <person name="Mascher T."/>
            <person name="Medema M.H."/>
            <person name="Devos D.P."/>
            <person name="Kaster A.-K."/>
            <person name="Ovreas L."/>
            <person name="Rohde M."/>
            <person name="Galperin M.Y."/>
            <person name="Jogler C."/>
        </authorList>
    </citation>
    <scope>NUCLEOTIDE SEQUENCE [LARGE SCALE GENOMIC DNA]</scope>
    <source>
        <strain evidence="2 3">CA13</strain>
    </source>
</reference>